<accession>A0ABS4B244</accession>
<evidence type="ECO:0000313" key="2">
    <source>
        <dbReference type="EMBL" id="MBP0601463.1"/>
    </source>
</evidence>
<dbReference type="RefSeq" id="WP_042078705.1">
    <property type="nucleotide sequence ID" value="NZ_CAWMGK010000086.1"/>
</dbReference>
<reference evidence="2 3" key="1">
    <citation type="submission" date="2021-03" db="EMBL/GenBank/DDBJ databases">
        <title>Plant growth promoting bacteria isolated from wild legumes nodules and trapping Phaseolus vulgaris L. nodules in the center and southern Mexico.</title>
        <authorList>
            <person name="Estrada P."/>
        </authorList>
    </citation>
    <scope>NUCLEOTIDE SEQUENCE [LARGE SCALE GENOMIC DNA]</scope>
    <source>
        <strain evidence="2 3">MaGu-431</strain>
    </source>
</reference>
<feature type="compositionally biased region" description="Basic and acidic residues" evidence="1">
    <location>
        <begin position="56"/>
        <end position="82"/>
    </location>
</feature>
<dbReference type="GeneID" id="97858633"/>
<name>A0ABS4B244_9GAMM</name>
<keyword evidence="3" id="KW-1185">Reference proteome</keyword>
<evidence type="ECO:0000256" key="1">
    <source>
        <dbReference type="SAM" id="MobiDB-lite"/>
    </source>
</evidence>
<gene>
    <name evidence="2" type="ORF">J8I01_02885</name>
</gene>
<protein>
    <submittedName>
        <fullName evidence="2">Uncharacterized protein</fullName>
    </submittedName>
</protein>
<proteinExistence type="predicted"/>
<comment type="caution">
    <text evidence="2">The sequence shown here is derived from an EMBL/GenBank/DDBJ whole genome shotgun (WGS) entry which is preliminary data.</text>
</comment>
<feature type="region of interest" description="Disordered" evidence="1">
    <location>
        <begin position="1"/>
        <end position="82"/>
    </location>
</feature>
<dbReference type="EMBL" id="JAGIQF010000001">
    <property type="protein sequence ID" value="MBP0601463.1"/>
    <property type="molecule type" value="Genomic_DNA"/>
</dbReference>
<organism evidence="2 3">
    <name type="scientific">Aeromonas sanarellii</name>
    <dbReference type="NCBI Taxonomy" id="633415"/>
    <lineage>
        <taxon>Bacteria</taxon>
        <taxon>Pseudomonadati</taxon>
        <taxon>Pseudomonadota</taxon>
        <taxon>Gammaproteobacteria</taxon>
        <taxon>Aeromonadales</taxon>
        <taxon>Aeromonadaceae</taxon>
        <taxon>Aeromonas</taxon>
    </lineage>
</organism>
<sequence>MPSQDLLFPILPRAPSTPSPDDIKREVTQISQKHQLRKIGTENGGGGGQPRQQGYHPERRDQPKVQEDDHKPDPDHQIDLFV</sequence>
<dbReference type="Proteomes" id="UP000666661">
    <property type="component" value="Unassembled WGS sequence"/>
</dbReference>
<evidence type="ECO:0000313" key="3">
    <source>
        <dbReference type="Proteomes" id="UP000666661"/>
    </source>
</evidence>